<proteinExistence type="inferred from homology"/>
<dbReference type="InterPro" id="IPR010879">
    <property type="entry name" value="DUF1508"/>
</dbReference>
<comment type="caution">
    <text evidence="4">The sequence shown here is derived from an EMBL/GenBank/DDBJ whole genome shotgun (WGS) entry which is preliminary data.</text>
</comment>
<accession>A0ABR7S515</accession>
<sequence>MAGKFHLKKASNEQFHFNLLAGNGEIILSSEQYKAKPSALDGIESVRKNAQRDGAFEVKAAAGGKYHFVLKATNGQVIGQSQLYASEASAKAGTESVKNSAPGASLQDDS</sequence>
<protein>
    <recommendedName>
        <fullName evidence="3">DUF1508 domain-containing protein</fullName>
    </recommendedName>
</protein>
<name>A0ABR7S515_AQUAC</name>
<dbReference type="PANTHER" id="PTHR40606">
    <property type="match status" value="1"/>
</dbReference>
<dbReference type="SUPFAM" id="SSF160113">
    <property type="entry name" value="YegP-like"/>
    <property type="match status" value="2"/>
</dbReference>
<evidence type="ECO:0000256" key="1">
    <source>
        <dbReference type="ARBA" id="ARBA00007576"/>
    </source>
</evidence>
<dbReference type="Pfam" id="PF07411">
    <property type="entry name" value="DUF1508"/>
    <property type="match status" value="2"/>
</dbReference>
<feature type="domain" description="DUF1508" evidence="3">
    <location>
        <begin position="10"/>
        <end position="54"/>
    </location>
</feature>
<comment type="similarity">
    <text evidence="1">Belongs to the UPF0339 family. Duplicated subfamily.</text>
</comment>
<feature type="region of interest" description="Disordered" evidence="2">
    <location>
        <begin position="89"/>
        <end position="110"/>
    </location>
</feature>
<dbReference type="InterPro" id="IPR036913">
    <property type="entry name" value="YegP-like_sf"/>
</dbReference>
<dbReference type="Gene3D" id="2.30.29.80">
    <property type="match status" value="1"/>
</dbReference>
<feature type="domain" description="DUF1508" evidence="3">
    <location>
        <begin position="62"/>
        <end position="108"/>
    </location>
</feature>
<reference evidence="4 5" key="1">
    <citation type="submission" date="2016-06" db="EMBL/GenBank/DDBJ databases">
        <authorList>
            <person name="Ramos C."/>
            <person name="Pintado A."/>
            <person name="Crespo-Gomez J.I."/>
        </authorList>
    </citation>
    <scope>NUCLEOTIDE SEQUENCE [LARGE SCALE GENOMIC DNA]</scope>
    <source>
        <strain evidence="4 5">AVO110</strain>
    </source>
</reference>
<evidence type="ECO:0000256" key="2">
    <source>
        <dbReference type="SAM" id="MobiDB-lite"/>
    </source>
</evidence>
<dbReference type="Proteomes" id="UP000744555">
    <property type="component" value="Unassembled WGS sequence"/>
</dbReference>
<organism evidence="4 5">
    <name type="scientific">Aquipseudomonas alcaligenes</name>
    <name type="common">Pseudomonas alcaligenes</name>
    <dbReference type="NCBI Taxonomy" id="43263"/>
    <lineage>
        <taxon>Bacteria</taxon>
        <taxon>Pseudomonadati</taxon>
        <taxon>Pseudomonadota</taxon>
        <taxon>Gammaproteobacteria</taxon>
        <taxon>Pseudomonadales</taxon>
        <taxon>Pseudomonadaceae</taxon>
        <taxon>Aquipseudomonas</taxon>
    </lineage>
</organism>
<keyword evidence="5" id="KW-1185">Reference proteome</keyword>
<dbReference type="PANTHER" id="PTHR40606:SF1">
    <property type="entry name" value="UPF0339 PROTEIN YEGP"/>
    <property type="match status" value="1"/>
</dbReference>
<evidence type="ECO:0000313" key="5">
    <source>
        <dbReference type="Proteomes" id="UP000744555"/>
    </source>
</evidence>
<evidence type="ECO:0000259" key="3">
    <source>
        <dbReference type="Pfam" id="PF07411"/>
    </source>
</evidence>
<dbReference type="RefSeq" id="WP_187808122.1">
    <property type="nucleotide sequence ID" value="NZ_LZEU01000001.1"/>
</dbReference>
<gene>
    <name evidence="4" type="ORF">A9179_20595</name>
</gene>
<dbReference type="InterPro" id="IPR051141">
    <property type="entry name" value="UPF0339_domain"/>
</dbReference>
<evidence type="ECO:0000313" key="4">
    <source>
        <dbReference type="EMBL" id="MBC9252670.1"/>
    </source>
</evidence>
<dbReference type="EMBL" id="LZEU01000001">
    <property type="protein sequence ID" value="MBC9252670.1"/>
    <property type="molecule type" value="Genomic_DNA"/>
</dbReference>